<sequence length="910" mass="100145">MKKKFYGALLLGSLFLAGGMVSCSDYDDDINSLNERVDALEKTVADLKKAIEAGAVITNVQSTENGVTVTLSDGKTFEVKNGTNGAPGSLVTIDEEGYWCIDGVRQTDKDGKPYKAQGEKGDTGADGQPGDPGADGKDGCWYFPDEDGFWHKQYYNEEGKIVDEPTDVAWTPSAEESVRVVYDPVNGCLQISNAVDMEEGQVIYIPITSNLKSLAVIPYILDEDTKYPMAFFYNIMGYETKAEVGDATAKYVVASSTNAKVHYRLNPANANTQDWEWSMIDRTIATVSPAEATRAAGDKSELLSIKSTTRENDEFIVTLKSNKSLEDLRNDILEEHAIAALQGTNKKTAEVMTSDYVKVSSADLKNFTVITGHDDMKVFELPTVYDLYEDVNSIKGRTPDTRMLYTGSLDLNTIVRTEATDLRNDNISPITPTLVEDLVDEGELTYEYSLPKEFLLGNNQTNQQDFVTLDGSILKVNTEKWPNGTGAIGTTPIVEVYALVNGKVIASGVLKVAIVEKDAVDKPAYVVTVDPVKMEYSDINVDDVVAKFTWEDMRKVYDALSITREQFNENYKVKAIDQIPNAVELTNLADGGDTGDHTNAVEMRFNPYGIASNTEGVVKITYEAEDRTTYAPIVIEFPYTIYHNHKSFPDFNPLYVNVEDKVAPIRGTMVNGEWEMSTELGEHFLLNEYKADGNHTKLYAVLRRDAHIGAKLGSHNNINVDPKDLSKQVLEFTRPIEGEYVDIPVAVIAEKANGELDCVMTYTVRFMNHFEITKITIPAMKENANGAPVVASPITYTIKEAFGDRYLVKDGKVQTAVAEAYGLEEGEIVATYSEGLNSKGQNWEEEFGKNDKGGNKLTLETNAEGVTSITWDNAGSALATDVKAKLNLEVSIDGISIVSGNAEVVVEKIK</sequence>
<reference evidence="5" key="1">
    <citation type="journal article" date="2021" name="PeerJ">
        <title>Extensive microbial diversity within the chicken gut microbiome revealed by metagenomics and culture.</title>
        <authorList>
            <person name="Gilroy R."/>
            <person name="Ravi A."/>
            <person name="Getino M."/>
            <person name="Pursley I."/>
            <person name="Horton D.L."/>
            <person name="Alikhan N.F."/>
            <person name="Baker D."/>
            <person name="Gharbi K."/>
            <person name="Hall N."/>
            <person name="Watson M."/>
            <person name="Adriaenssens E.M."/>
            <person name="Foster-Nyarko E."/>
            <person name="Jarju S."/>
            <person name="Secka A."/>
            <person name="Antonio M."/>
            <person name="Oren A."/>
            <person name="Chaudhuri R.R."/>
            <person name="La Ragione R."/>
            <person name="Hildebrand F."/>
            <person name="Pallen M.J."/>
        </authorList>
    </citation>
    <scope>NUCLEOTIDE SEQUENCE</scope>
    <source>
        <strain evidence="5">CHK165-8395</strain>
    </source>
</reference>
<organism evidence="5 6">
    <name type="scientific">Phocaeicola coprocola</name>
    <dbReference type="NCBI Taxonomy" id="310298"/>
    <lineage>
        <taxon>Bacteria</taxon>
        <taxon>Pseudomonadati</taxon>
        <taxon>Bacteroidota</taxon>
        <taxon>Bacteroidia</taxon>
        <taxon>Bacteroidales</taxon>
        <taxon>Bacteroidaceae</taxon>
        <taxon>Phocaeicola</taxon>
    </lineage>
</organism>
<evidence type="ECO:0000313" key="6">
    <source>
        <dbReference type="Proteomes" id="UP000718012"/>
    </source>
</evidence>
<dbReference type="Pfam" id="PF16378">
    <property type="entry name" value="DUF4988"/>
    <property type="match status" value="1"/>
</dbReference>
<feature type="coiled-coil region" evidence="1">
    <location>
        <begin position="23"/>
        <end position="50"/>
    </location>
</feature>
<keyword evidence="3" id="KW-0732">Signal</keyword>
<name>A0A921FD93_9BACT</name>
<keyword evidence="1" id="KW-0175">Coiled coil</keyword>
<accession>A0A921FD93</accession>
<feature type="region of interest" description="Disordered" evidence="2">
    <location>
        <begin position="110"/>
        <end position="137"/>
    </location>
</feature>
<evidence type="ECO:0000256" key="3">
    <source>
        <dbReference type="SAM" id="SignalP"/>
    </source>
</evidence>
<feature type="domain" description="DUF4988" evidence="4">
    <location>
        <begin position="25"/>
        <end position="174"/>
    </location>
</feature>
<dbReference type="Proteomes" id="UP000718012">
    <property type="component" value="Unassembled WGS sequence"/>
</dbReference>
<evidence type="ECO:0000256" key="2">
    <source>
        <dbReference type="SAM" id="MobiDB-lite"/>
    </source>
</evidence>
<feature type="chain" id="PRO_5036804614" evidence="3">
    <location>
        <begin position="24"/>
        <end position="910"/>
    </location>
</feature>
<dbReference type="EMBL" id="DYXD01000046">
    <property type="protein sequence ID" value="HJF07020.1"/>
    <property type="molecule type" value="Genomic_DNA"/>
</dbReference>
<reference evidence="5" key="2">
    <citation type="submission" date="2021-09" db="EMBL/GenBank/DDBJ databases">
        <authorList>
            <person name="Gilroy R."/>
        </authorList>
    </citation>
    <scope>NUCLEOTIDE SEQUENCE</scope>
    <source>
        <strain evidence="5">CHK165-8395</strain>
    </source>
</reference>
<feature type="signal peptide" evidence="3">
    <location>
        <begin position="1"/>
        <end position="23"/>
    </location>
</feature>
<gene>
    <name evidence="5" type="ORF">K8U81_02345</name>
</gene>
<feature type="compositionally biased region" description="Basic and acidic residues" evidence="2">
    <location>
        <begin position="110"/>
        <end position="123"/>
    </location>
</feature>
<comment type="caution">
    <text evidence="5">The sequence shown here is derived from an EMBL/GenBank/DDBJ whole genome shotgun (WGS) entry which is preliminary data.</text>
</comment>
<protein>
    <submittedName>
        <fullName evidence="5">DUF4988 domain-containing protein</fullName>
    </submittedName>
</protein>
<evidence type="ECO:0000259" key="4">
    <source>
        <dbReference type="Pfam" id="PF16378"/>
    </source>
</evidence>
<dbReference type="InterPro" id="IPR032149">
    <property type="entry name" value="DUF4988"/>
</dbReference>
<proteinExistence type="predicted"/>
<dbReference type="PROSITE" id="PS51257">
    <property type="entry name" value="PROKAR_LIPOPROTEIN"/>
    <property type="match status" value="1"/>
</dbReference>
<evidence type="ECO:0000313" key="5">
    <source>
        <dbReference type="EMBL" id="HJF07020.1"/>
    </source>
</evidence>
<dbReference type="AlphaFoldDB" id="A0A921FD93"/>
<evidence type="ECO:0000256" key="1">
    <source>
        <dbReference type="SAM" id="Coils"/>
    </source>
</evidence>